<evidence type="ECO:0000313" key="8">
    <source>
        <dbReference type="Proteomes" id="UP000308760"/>
    </source>
</evidence>
<sequence length="194" mass="20332">MDVFLTAAALSFGVIFVGEMGDKSQLMALSFATKYKLRSVVIGLIIATSILFGISVGIGATAGELLPTDWITLGAAVLFIGFGLWTLRPEKDDAEAHGYTERKSGLLTVIGAMILAELGDKTMIIAVGLGAQYNPWGVWLGATAGMLAADLLAVFAGAWVAKKIPEKVIRYVSAGLFLVLGVLLGIEAVRALTS</sequence>
<evidence type="ECO:0000256" key="6">
    <source>
        <dbReference type="RuleBase" id="RU365102"/>
    </source>
</evidence>
<protein>
    <recommendedName>
        <fullName evidence="6">GDT1 family protein</fullName>
    </recommendedName>
</protein>
<feature type="transmembrane region" description="Helical" evidence="6">
    <location>
        <begin position="136"/>
        <end position="161"/>
    </location>
</feature>
<evidence type="ECO:0000256" key="2">
    <source>
        <dbReference type="ARBA" id="ARBA00009190"/>
    </source>
</evidence>
<dbReference type="InterPro" id="IPR001727">
    <property type="entry name" value="GDT1-like"/>
</dbReference>
<comment type="caution">
    <text evidence="7">The sequence shown here is derived from an EMBL/GenBank/DDBJ whole genome shotgun (WGS) entry which is preliminary data.</text>
</comment>
<accession>A0A4S8Q9S8</accession>
<reference evidence="7 8" key="2">
    <citation type="submission" date="2019-05" db="EMBL/GenBank/DDBJ databases">
        <title>Glycomyces buryatensis sp. nov.</title>
        <authorList>
            <person name="Nikitina E."/>
        </authorList>
    </citation>
    <scope>NUCLEOTIDE SEQUENCE [LARGE SCALE GENOMIC DNA]</scope>
    <source>
        <strain evidence="7 8">18</strain>
    </source>
</reference>
<feature type="transmembrane region" description="Helical" evidence="6">
    <location>
        <begin position="168"/>
        <end position="186"/>
    </location>
</feature>
<dbReference type="EMBL" id="STGY01000066">
    <property type="protein sequence ID" value="THV39552.1"/>
    <property type="molecule type" value="Genomic_DNA"/>
</dbReference>
<feature type="transmembrane region" description="Helical" evidence="6">
    <location>
        <begin position="37"/>
        <end position="58"/>
    </location>
</feature>
<feature type="transmembrane region" description="Helical" evidence="6">
    <location>
        <begin position="70"/>
        <end position="87"/>
    </location>
</feature>
<gene>
    <name evidence="7" type="ORF">FAB82_18305</name>
</gene>
<evidence type="ECO:0000256" key="5">
    <source>
        <dbReference type="ARBA" id="ARBA00023136"/>
    </source>
</evidence>
<keyword evidence="3 6" id="KW-0812">Transmembrane</keyword>
<dbReference type="GO" id="GO:0016020">
    <property type="term" value="C:membrane"/>
    <property type="evidence" value="ECO:0007669"/>
    <property type="project" value="UniProtKB-SubCell"/>
</dbReference>
<dbReference type="Pfam" id="PF01169">
    <property type="entry name" value="GDT1"/>
    <property type="match status" value="2"/>
</dbReference>
<dbReference type="RefSeq" id="WP_136535970.1">
    <property type="nucleotide sequence ID" value="NZ_STGY01000066.1"/>
</dbReference>
<evidence type="ECO:0000256" key="3">
    <source>
        <dbReference type="ARBA" id="ARBA00022692"/>
    </source>
</evidence>
<organism evidence="7 8">
    <name type="scientific">Glycomyces buryatensis</name>
    <dbReference type="NCBI Taxonomy" id="2570927"/>
    <lineage>
        <taxon>Bacteria</taxon>
        <taxon>Bacillati</taxon>
        <taxon>Actinomycetota</taxon>
        <taxon>Actinomycetes</taxon>
        <taxon>Glycomycetales</taxon>
        <taxon>Glycomycetaceae</taxon>
        <taxon>Glycomyces</taxon>
    </lineage>
</organism>
<comment type="similarity">
    <text evidence="2 6">Belongs to the GDT1 family.</text>
</comment>
<evidence type="ECO:0000256" key="4">
    <source>
        <dbReference type="ARBA" id="ARBA00022989"/>
    </source>
</evidence>
<dbReference type="PANTHER" id="PTHR12608:SF1">
    <property type="entry name" value="TRANSMEMBRANE PROTEIN 165"/>
    <property type="match status" value="1"/>
</dbReference>
<evidence type="ECO:0000256" key="1">
    <source>
        <dbReference type="ARBA" id="ARBA00004141"/>
    </source>
</evidence>
<reference evidence="8" key="1">
    <citation type="submission" date="2019-04" db="EMBL/GenBank/DDBJ databases">
        <title>Nocardioides xinjiangensis sp. nov.</title>
        <authorList>
            <person name="Liu S."/>
        </authorList>
    </citation>
    <scope>NUCLEOTIDE SEQUENCE [LARGE SCALE GENOMIC DNA]</scope>
    <source>
        <strain evidence="8">18</strain>
    </source>
</reference>
<dbReference type="AlphaFoldDB" id="A0A4S8Q9S8"/>
<dbReference type="OrthoDB" id="5188730at2"/>
<keyword evidence="4 6" id="KW-1133">Transmembrane helix</keyword>
<evidence type="ECO:0000313" key="7">
    <source>
        <dbReference type="EMBL" id="THV39552.1"/>
    </source>
</evidence>
<dbReference type="GO" id="GO:0046873">
    <property type="term" value="F:metal ion transmembrane transporter activity"/>
    <property type="evidence" value="ECO:0007669"/>
    <property type="project" value="InterPro"/>
</dbReference>
<keyword evidence="5 6" id="KW-0472">Membrane</keyword>
<comment type="subcellular location">
    <subcellularLocation>
        <location evidence="1 6">Membrane</location>
        <topology evidence="1 6">Multi-pass membrane protein</topology>
    </subcellularLocation>
</comment>
<dbReference type="PANTHER" id="PTHR12608">
    <property type="entry name" value="TRANSMEMBRANE PROTEIN HTP-1 RELATED"/>
    <property type="match status" value="1"/>
</dbReference>
<feature type="transmembrane region" description="Helical" evidence="6">
    <location>
        <begin position="107"/>
        <end position="130"/>
    </location>
</feature>
<name>A0A4S8Q9S8_9ACTN</name>
<proteinExistence type="inferred from homology"/>
<keyword evidence="8" id="KW-1185">Reference proteome</keyword>
<dbReference type="Proteomes" id="UP000308760">
    <property type="component" value="Unassembled WGS sequence"/>
</dbReference>